<feature type="domain" description="AIG1-type G" evidence="4">
    <location>
        <begin position="65"/>
        <end position="248"/>
    </location>
</feature>
<sequence>MSLKVNLRSNNFRSDVGSYGSELKIKIIIVTPTAENNLLQHQLNFSLVGFQQSDRMAAASVSLLKVVLLGNSWSEKNLVGNLLLGSTVFREAPTCCQRISGPLEEEKKLVVINTPDLMLPSISSKELTEFLKECAKQSAPGPHVFLLVLKPENFTEQHKQRLCTVLEKYSDQSFDHSLILISTPKERSLGFKKKYEQQPPLKEMIRKCRYRYLKQKDLERPELLTRLGQIAKENNGEHVSYEVFEDTTATLPGDHQTPQKNPTPISEAVKAAGLRAPDNTLQLSQSGINPFSH</sequence>
<dbReference type="InterPro" id="IPR045058">
    <property type="entry name" value="GIMA/IAN/Toc"/>
</dbReference>
<proteinExistence type="inferred from homology"/>
<dbReference type="PANTHER" id="PTHR10903:SF170">
    <property type="entry name" value="GTPASE IMAP FAMILY MEMBER 7"/>
    <property type="match status" value="1"/>
</dbReference>
<dbReference type="GO" id="GO:0005525">
    <property type="term" value="F:GTP binding"/>
    <property type="evidence" value="ECO:0007669"/>
    <property type="project" value="UniProtKB-KW"/>
</dbReference>
<protein>
    <submittedName>
        <fullName evidence="5">GTPase IMAP family member 8-like</fullName>
    </submittedName>
</protein>
<dbReference type="InterPro" id="IPR027417">
    <property type="entry name" value="P-loop_NTPase"/>
</dbReference>
<evidence type="ECO:0000256" key="1">
    <source>
        <dbReference type="ARBA" id="ARBA00008535"/>
    </source>
</evidence>
<comment type="similarity">
    <text evidence="1">Belongs to the TRAFAC class TrmE-Era-EngA-EngB-Septin-like GTPase superfamily. AIG1/Toc34/Toc159-like paraseptin GTPase family. IAN subfamily.</text>
</comment>
<dbReference type="AlphaFoldDB" id="A0AAV1QGG9"/>
<evidence type="ECO:0000313" key="5">
    <source>
        <dbReference type="EMBL" id="CAK6982450.1"/>
    </source>
</evidence>
<evidence type="ECO:0000259" key="4">
    <source>
        <dbReference type="Pfam" id="PF04548"/>
    </source>
</evidence>
<dbReference type="InterPro" id="IPR006703">
    <property type="entry name" value="G_AIG1"/>
</dbReference>
<keyword evidence="2" id="KW-0547">Nucleotide-binding</keyword>
<comment type="caution">
    <text evidence="5">The sequence shown here is derived from an EMBL/GenBank/DDBJ whole genome shotgun (WGS) entry which is preliminary data.</text>
</comment>
<name>A0AAV1QGG9_SCOSC</name>
<dbReference type="PANTHER" id="PTHR10903">
    <property type="entry name" value="GTPASE, IMAP FAMILY MEMBER-RELATED"/>
    <property type="match status" value="1"/>
</dbReference>
<evidence type="ECO:0000256" key="3">
    <source>
        <dbReference type="ARBA" id="ARBA00023134"/>
    </source>
</evidence>
<dbReference type="Proteomes" id="UP001314229">
    <property type="component" value="Unassembled WGS sequence"/>
</dbReference>
<reference evidence="5 6" key="1">
    <citation type="submission" date="2024-01" db="EMBL/GenBank/DDBJ databases">
        <authorList>
            <person name="Alioto T."/>
            <person name="Alioto T."/>
            <person name="Gomez Garrido J."/>
        </authorList>
    </citation>
    <scope>NUCLEOTIDE SEQUENCE [LARGE SCALE GENOMIC DNA]</scope>
</reference>
<evidence type="ECO:0000313" key="6">
    <source>
        <dbReference type="Proteomes" id="UP001314229"/>
    </source>
</evidence>
<dbReference type="EMBL" id="CAWUFR010001026">
    <property type="protein sequence ID" value="CAK6982450.1"/>
    <property type="molecule type" value="Genomic_DNA"/>
</dbReference>
<feature type="non-terminal residue" evidence="5">
    <location>
        <position position="293"/>
    </location>
</feature>
<keyword evidence="6" id="KW-1185">Reference proteome</keyword>
<organism evidence="5 6">
    <name type="scientific">Scomber scombrus</name>
    <name type="common">Atlantic mackerel</name>
    <name type="synonym">Scomber vernalis</name>
    <dbReference type="NCBI Taxonomy" id="13677"/>
    <lineage>
        <taxon>Eukaryota</taxon>
        <taxon>Metazoa</taxon>
        <taxon>Chordata</taxon>
        <taxon>Craniata</taxon>
        <taxon>Vertebrata</taxon>
        <taxon>Euteleostomi</taxon>
        <taxon>Actinopterygii</taxon>
        <taxon>Neopterygii</taxon>
        <taxon>Teleostei</taxon>
        <taxon>Neoteleostei</taxon>
        <taxon>Acanthomorphata</taxon>
        <taxon>Pelagiaria</taxon>
        <taxon>Scombriformes</taxon>
        <taxon>Scombridae</taxon>
        <taxon>Scomber</taxon>
    </lineage>
</organism>
<accession>A0AAV1QGG9</accession>
<evidence type="ECO:0000256" key="2">
    <source>
        <dbReference type="ARBA" id="ARBA00022741"/>
    </source>
</evidence>
<dbReference type="Gene3D" id="3.40.50.300">
    <property type="entry name" value="P-loop containing nucleotide triphosphate hydrolases"/>
    <property type="match status" value="1"/>
</dbReference>
<dbReference type="Pfam" id="PF04548">
    <property type="entry name" value="AIG1"/>
    <property type="match status" value="1"/>
</dbReference>
<gene>
    <name evidence="5" type="ORF">FSCOSCO3_A032120</name>
</gene>
<keyword evidence="3" id="KW-0342">GTP-binding</keyword>